<evidence type="ECO:0000313" key="8">
    <source>
        <dbReference type="Proteomes" id="UP001153269"/>
    </source>
</evidence>
<protein>
    <recommendedName>
        <fullName evidence="6">THD domain-containing protein</fullName>
    </recommendedName>
</protein>
<dbReference type="PANTHER" id="PTHR11471">
    <property type="entry name" value="TUMOR NECROSIS FACTOR FAMILY MEMBER"/>
    <property type="match status" value="1"/>
</dbReference>
<name>A0A9N7V0N0_PLEPL</name>
<dbReference type="GO" id="GO:0006955">
    <property type="term" value="P:immune response"/>
    <property type="evidence" value="ECO:0007669"/>
    <property type="project" value="InterPro"/>
</dbReference>
<dbReference type="AlphaFoldDB" id="A0A9N7V0N0"/>
<dbReference type="SUPFAM" id="SSF49842">
    <property type="entry name" value="TNF-like"/>
    <property type="match status" value="1"/>
</dbReference>
<dbReference type="Pfam" id="PF00229">
    <property type="entry name" value="TNF"/>
    <property type="match status" value="1"/>
</dbReference>
<dbReference type="Proteomes" id="UP001153269">
    <property type="component" value="Unassembled WGS sequence"/>
</dbReference>
<evidence type="ECO:0000256" key="4">
    <source>
        <dbReference type="ARBA" id="ARBA00023136"/>
    </source>
</evidence>
<evidence type="ECO:0000259" key="6">
    <source>
        <dbReference type="PROSITE" id="PS50049"/>
    </source>
</evidence>
<proteinExistence type="inferred from homology"/>
<feature type="domain" description="THD" evidence="6">
    <location>
        <begin position="145"/>
        <end position="290"/>
    </location>
</feature>
<feature type="transmembrane region" description="Helical" evidence="5">
    <location>
        <begin position="69"/>
        <end position="92"/>
    </location>
</feature>
<dbReference type="EMBL" id="CADEAL010003024">
    <property type="protein sequence ID" value="CAB1443208.1"/>
    <property type="molecule type" value="Genomic_DNA"/>
</dbReference>
<dbReference type="Gene3D" id="2.60.120.40">
    <property type="match status" value="1"/>
</dbReference>
<dbReference type="CDD" id="cd00184">
    <property type="entry name" value="TNF"/>
    <property type="match status" value="1"/>
</dbReference>
<dbReference type="PROSITE" id="PS50049">
    <property type="entry name" value="THD_2"/>
    <property type="match status" value="1"/>
</dbReference>
<dbReference type="SMART" id="SM00207">
    <property type="entry name" value="TNF"/>
    <property type="match status" value="1"/>
</dbReference>
<comment type="similarity">
    <text evidence="2">Belongs to the tumor necrosis factor family.</text>
</comment>
<dbReference type="GO" id="GO:0005164">
    <property type="term" value="F:tumor necrosis factor receptor binding"/>
    <property type="evidence" value="ECO:0007669"/>
    <property type="project" value="InterPro"/>
</dbReference>
<evidence type="ECO:0000256" key="3">
    <source>
        <dbReference type="ARBA" id="ARBA00022514"/>
    </source>
</evidence>
<gene>
    <name evidence="7" type="ORF">PLEPLA_LOCUS30923</name>
</gene>
<dbReference type="GO" id="GO:0016020">
    <property type="term" value="C:membrane"/>
    <property type="evidence" value="ECO:0007669"/>
    <property type="project" value="UniProtKB-SubCell"/>
</dbReference>
<reference evidence="7" key="1">
    <citation type="submission" date="2020-03" db="EMBL/GenBank/DDBJ databases">
        <authorList>
            <person name="Weist P."/>
        </authorList>
    </citation>
    <scope>NUCLEOTIDE SEQUENCE</scope>
</reference>
<evidence type="ECO:0000256" key="1">
    <source>
        <dbReference type="ARBA" id="ARBA00004370"/>
    </source>
</evidence>
<dbReference type="GO" id="GO:0005125">
    <property type="term" value="F:cytokine activity"/>
    <property type="evidence" value="ECO:0007669"/>
    <property type="project" value="UniProtKB-KW"/>
</dbReference>
<keyword evidence="8" id="KW-1185">Reference proteome</keyword>
<dbReference type="InterPro" id="IPR008983">
    <property type="entry name" value="Tumour_necrosis_fac-like_dom"/>
</dbReference>
<dbReference type="PANTHER" id="PTHR11471:SF56">
    <property type="entry name" value="TUMOR NECROSIS FACTOR LIGAND SUPERFAMILY MEMBER 14-LIKE"/>
    <property type="match status" value="1"/>
</dbReference>
<keyword evidence="5" id="KW-1133">Transmembrane helix</keyword>
<dbReference type="GO" id="GO:0005615">
    <property type="term" value="C:extracellular space"/>
    <property type="evidence" value="ECO:0007669"/>
    <property type="project" value="UniProtKB-KW"/>
</dbReference>
<comment type="caution">
    <text evidence="7">The sequence shown here is derived from an EMBL/GenBank/DDBJ whole genome shotgun (WGS) entry which is preliminary data.</text>
</comment>
<comment type="subcellular location">
    <subcellularLocation>
        <location evidence="1">Membrane</location>
    </subcellularLocation>
</comment>
<sequence>MAIFSRQRSVFKGPSTFSSRALGGGVIWCRMAEGDVGTCPHVFVVDAHSNCVSVSGKKKPMWATAGQQLLLLLVGLTMLGLVVQGFFLYTLYKKTEDGTRPYYLNLSNPQTSGQQGGTMMGQMGSKELHELHIQRPHLEQVQQRPFAHLMGSNTPAGENDVVQWIHEGGDAITHQMGYDKGRLLVEREGYYYLYSKVQLNAVLECSLIVHKVVKETSAYGRPIELMRSKSFRCRTPKPVSGKSLEMEDLWNSFLAGIFHLQRGDQVFVTLDNIQKIRPGPADNFMGAFMILPYDH</sequence>
<evidence type="ECO:0000256" key="2">
    <source>
        <dbReference type="ARBA" id="ARBA00008670"/>
    </source>
</evidence>
<accession>A0A9N7V0N0</accession>
<evidence type="ECO:0000256" key="5">
    <source>
        <dbReference type="SAM" id="Phobius"/>
    </source>
</evidence>
<evidence type="ECO:0000313" key="7">
    <source>
        <dbReference type="EMBL" id="CAB1443208.1"/>
    </source>
</evidence>
<organism evidence="7 8">
    <name type="scientific">Pleuronectes platessa</name>
    <name type="common">European plaice</name>
    <dbReference type="NCBI Taxonomy" id="8262"/>
    <lineage>
        <taxon>Eukaryota</taxon>
        <taxon>Metazoa</taxon>
        <taxon>Chordata</taxon>
        <taxon>Craniata</taxon>
        <taxon>Vertebrata</taxon>
        <taxon>Euteleostomi</taxon>
        <taxon>Actinopterygii</taxon>
        <taxon>Neopterygii</taxon>
        <taxon>Teleostei</taxon>
        <taxon>Neoteleostei</taxon>
        <taxon>Acanthomorphata</taxon>
        <taxon>Carangaria</taxon>
        <taxon>Pleuronectiformes</taxon>
        <taxon>Pleuronectoidei</taxon>
        <taxon>Pleuronectidae</taxon>
        <taxon>Pleuronectes</taxon>
    </lineage>
</organism>
<keyword evidence="5" id="KW-0812">Transmembrane</keyword>
<dbReference type="InterPro" id="IPR006052">
    <property type="entry name" value="TNF_dom"/>
</dbReference>
<keyword evidence="4 5" id="KW-0472">Membrane</keyword>
<keyword evidence="3" id="KW-0202">Cytokine</keyword>